<dbReference type="GO" id="GO:0030145">
    <property type="term" value="F:manganese ion binding"/>
    <property type="evidence" value="ECO:0007669"/>
    <property type="project" value="UniProtKB-UniRule"/>
</dbReference>
<dbReference type="InterPro" id="IPR006045">
    <property type="entry name" value="Cupin_1"/>
</dbReference>
<evidence type="ECO:0000256" key="3">
    <source>
        <dbReference type="ARBA" id="ARBA00022523"/>
    </source>
</evidence>
<dbReference type="Gene3D" id="2.60.120.10">
    <property type="entry name" value="Jelly Rolls"/>
    <property type="match status" value="1"/>
</dbReference>
<feature type="chain" id="PRO_5035969701" description="Germin-like protein" evidence="10">
    <location>
        <begin position="22"/>
        <end position="149"/>
    </location>
</feature>
<dbReference type="GO" id="GO:0048046">
    <property type="term" value="C:apoplast"/>
    <property type="evidence" value="ECO:0007669"/>
    <property type="project" value="UniProtKB-SubCell"/>
</dbReference>
<dbReference type="InterPro" id="IPR014710">
    <property type="entry name" value="RmlC-like_jellyroll"/>
</dbReference>
<evidence type="ECO:0000256" key="8">
    <source>
        <dbReference type="PIRSR" id="PIRSR601929-2"/>
    </source>
</evidence>
<comment type="similarity">
    <text evidence="2 10">Belongs to the germin family.</text>
</comment>
<dbReference type="Gramene" id="OE9A064715T1">
    <property type="protein sequence ID" value="OE9A064715C1"/>
    <property type="gene ID" value="OE9A064715"/>
</dbReference>
<protein>
    <recommendedName>
        <fullName evidence="10">Germin-like protein</fullName>
    </recommendedName>
</protein>
<evidence type="ECO:0000259" key="11">
    <source>
        <dbReference type="Pfam" id="PF00190"/>
    </source>
</evidence>
<comment type="caution">
    <text evidence="12">The sequence shown here is derived from an EMBL/GenBank/DDBJ whole genome shotgun (WGS) entry which is preliminary data.</text>
</comment>
<evidence type="ECO:0000256" key="5">
    <source>
        <dbReference type="ARBA" id="ARBA00022723"/>
    </source>
</evidence>
<keyword evidence="6 7" id="KW-0464">Manganese</keyword>
<feature type="binding site" evidence="8">
    <location>
        <position position="100"/>
    </location>
    <ligand>
        <name>Mn(2+)</name>
        <dbReference type="ChEBI" id="CHEBI:29035"/>
    </ligand>
</feature>
<proteinExistence type="inferred from homology"/>
<evidence type="ECO:0000256" key="4">
    <source>
        <dbReference type="ARBA" id="ARBA00022525"/>
    </source>
</evidence>
<name>A0A8S0R281_OLEEU</name>
<evidence type="ECO:0000313" key="13">
    <source>
        <dbReference type="Proteomes" id="UP000594638"/>
    </source>
</evidence>
<evidence type="ECO:0000313" key="12">
    <source>
        <dbReference type="EMBL" id="CAA2973085.1"/>
    </source>
</evidence>
<feature type="binding site" evidence="7">
    <location>
        <position position="107"/>
    </location>
    <ligand>
        <name>oxalate</name>
        <dbReference type="ChEBI" id="CHEBI:30623"/>
    </ligand>
</feature>
<evidence type="ECO:0000256" key="10">
    <source>
        <dbReference type="RuleBase" id="RU366015"/>
    </source>
</evidence>
<evidence type="ECO:0000256" key="7">
    <source>
        <dbReference type="PIRSR" id="PIRSR601929-1"/>
    </source>
</evidence>
<feature type="binding site" evidence="8">
    <location>
        <position position="107"/>
    </location>
    <ligand>
        <name>Mn(2+)</name>
        <dbReference type="ChEBI" id="CHEBI:29035"/>
    </ligand>
</feature>
<dbReference type="CDD" id="cd02241">
    <property type="entry name" value="cupin_OxOx"/>
    <property type="match status" value="1"/>
</dbReference>
<evidence type="ECO:0000256" key="1">
    <source>
        <dbReference type="ARBA" id="ARBA00004271"/>
    </source>
</evidence>
<reference evidence="12 13" key="1">
    <citation type="submission" date="2019-12" db="EMBL/GenBank/DDBJ databases">
        <authorList>
            <person name="Alioto T."/>
            <person name="Alioto T."/>
            <person name="Gomez Garrido J."/>
        </authorList>
    </citation>
    <scope>NUCLEOTIDE SEQUENCE [LARGE SCALE GENOMIC DNA]</scope>
</reference>
<keyword evidence="5 7" id="KW-0479">Metal-binding</keyword>
<keyword evidence="10" id="KW-0732">Signal</keyword>
<sequence length="149" mass="15616">MAKQILLFSTVALTLCSVAFAFEPSPLQDLCVADPSGSTRVNGLACKNPTSVQANDFSFNGLHLAGNTANPFGSAVTPVTVAQLSGPNTLGISMGIIPPHTYTRVAEIITALEGTLEVGFVTSNPNNKQITKVLQKGDVFVFPVGLIHF</sequence>
<feature type="domain" description="Cupin type-1" evidence="11">
    <location>
        <begin position="64"/>
        <end position="149"/>
    </location>
</feature>
<keyword evidence="4 10" id="KW-0964">Secreted</keyword>
<dbReference type="AlphaFoldDB" id="A0A8S0R281"/>
<dbReference type="PANTHER" id="PTHR31238">
    <property type="entry name" value="GERMIN-LIKE PROTEIN SUBFAMILY 3 MEMBER 3"/>
    <property type="match status" value="1"/>
</dbReference>
<dbReference type="PRINTS" id="PR00325">
    <property type="entry name" value="GERMIN"/>
</dbReference>
<gene>
    <name evidence="12" type="ORF">OLEA9_A064715</name>
</gene>
<comment type="subcellular location">
    <subcellularLocation>
        <location evidence="1 10">Secreted</location>
        <location evidence="1 10">Extracellular space</location>
        <location evidence="1 10">Apoplast</location>
    </subcellularLocation>
</comment>
<accession>A0A8S0R281</accession>
<keyword evidence="9" id="KW-1015">Disulfide bond</keyword>
<evidence type="ECO:0000256" key="6">
    <source>
        <dbReference type="ARBA" id="ARBA00023211"/>
    </source>
</evidence>
<keyword evidence="3 10" id="KW-0052">Apoplast</keyword>
<dbReference type="OrthoDB" id="1921208at2759"/>
<dbReference type="EMBL" id="CACTIH010002083">
    <property type="protein sequence ID" value="CAA2973085.1"/>
    <property type="molecule type" value="Genomic_DNA"/>
</dbReference>
<dbReference type="Proteomes" id="UP000594638">
    <property type="component" value="Unassembled WGS sequence"/>
</dbReference>
<dbReference type="Pfam" id="PF00190">
    <property type="entry name" value="Cupin_1"/>
    <property type="match status" value="1"/>
</dbReference>
<dbReference type="InterPro" id="IPR011051">
    <property type="entry name" value="RmlC_Cupin_sf"/>
</dbReference>
<evidence type="ECO:0000256" key="9">
    <source>
        <dbReference type="PIRSR" id="PIRSR601929-3"/>
    </source>
</evidence>
<evidence type="ECO:0000256" key="2">
    <source>
        <dbReference type="ARBA" id="ARBA00007456"/>
    </source>
</evidence>
<dbReference type="SUPFAM" id="SSF51182">
    <property type="entry name" value="RmlC-like cupins"/>
    <property type="match status" value="1"/>
</dbReference>
<feature type="binding site" evidence="8">
    <location>
        <position position="148"/>
    </location>
    <ligand>
        <name>Mn(2+)</name>
        <dbReference type="ChEBI" id="CHEBI:29035"/>
    </ligand>
</feature>
<keyword evidence="13" id="KW-1185">Reference proteome</keyword>
<feature type="disulfide bond" evidence="9">
    <location>
        <begin position="31"/>
        <end position="46"/>
    </location>
</feature>
<dbReference type="InterPro" id="IPR001929">
    <property type="entry name" value="Germin"/>
</dbReference>
<organism evidence="12 13">
    <name type="scientific">Olea europaea subsp. europaea</name>
    <dbReference type="NCBI Taxonomy" id="158383"/>
    <lineage>
        <taxon>Eukaryota</taxon>
        <taxon>Viridiplantae</taxon>
        <taxon>Streptophyta</taxon>
        <taxon>Embryophyta</taxon>
        <taxon>Tracheophyta</taxon>
        <taxon>Spermatophyta</taxon>
        <taxon>Magnoliopsida</taxon>
        <taxon>eudicotyledons</taxon>
        <taxon>Gunneridae</taxon>
        <taxon>Pentapetalae</taxon>
        <taxon>asterids</taxon>
        <taxon>lamiids</taxon>
        <taxon>Lamiales</taxon>
        <taxon>Oleaceae</taxon>
        <taxon>Oleeae</taxon>
        <taxon>Olea</taxon>
    </lineage>
</organism>
<feature type="signal peptide" evidence="10">
    <location>
        <begin position="1"/>
        <end position="21"/>
    </location>
</feature>